<evidence type="ECO:0000256" key="6">
    <source>
        <dbReference type="ARBA" id="ARBA00023180"/>
    </source>
</evidence>
<evidence type="ECO:0000256" key="4">
    <source>
        <dbReference type="ARBA" id="ARBA00022989"/>
    </source>
</evidence>
<dbReference type="PANTHER" id="PTHR24269:SF16">
    <property type="entry name" value="PROTEIN SLG1"/>
    <property type="match status" value="1"/>
</dbReference>
<dbReference type="RefSeq" id="XP_066717623.1">
    <property type="nucleotide sequence ID" value="XM_066858354.1"/>
</dbReference>
<comment type="caution">
    <text evidence="10">The sequence shown here is derived from an EMBL/GenBank/DDBJ whole genome shotgun (WGS) entry which is preliminary data.</text>
</comment>
<feature type="chain" id="PRO_5047207365" description="WSC domain-containing protein" evidence="8">
    <location>
        <begin position="23"/>
        <end position="433"/>
    </location>
</feature>
<keyword evidence="2" id="KW-0812">Transmembrane</keyword>
<organism evidence="10 11">
    <name type="scientific">Apiospora phragmitis</name>
    <dbReference type="NCBI Taxonomy" id="2905665"/>
    <lineage>
        <taxon>Eukaryota</taxon>
        <taxon>Fungi</taxon>
        <taxon>Dikarya</taxon>
        <taxon>Ascomycota</taxon>
        <taxon>Pezizomycotina</taxon>
        <taxon>Sordariomycetes</taxon>
        <taxon>Xylariomycetidae</taxon>
        <taxon>Amphisphaeriales</taxon>
        <taxon>Apiosporaceae</taxon>
        <taxon>Apiospora</taxon>
    </lineage>
</organism>
<dbReference type="GeneID" id="92091417"/>
<keyword evidence="11" id="KW-1185">Reference proteome</keyword>
<evidence type="ECO:0000259" key="9">
    <source>
        <dbReference type="PROSITE" id="PS51212"/>
    </source>
</evidence>
<evidence type="ECO:0000313" key="10">
    <source>
        <dbReference type="EMBL" id="KAK8070329.1"/>
    </source>
</evidence>
<dbReference type="PANTHER" id="PTHR24269">
    <property type="entry name" value="KREMEN PROTEIN"/>
    <property type="match status" value="1"/>
</dbReference>
<evidence type="ECO:0000256" key="3">
    <source>
        <dbReference type="ARBA" id="ARBA00022729"/>
    </source>
</evidence>
<keyword evidence="4" id="KW-1133">Transmembrane helix</keyword>
<evidence type="ECO:0000256" key="5">
    <source>
        <dbReference type="ARBA" id="ARBA00023136"/>
    </source>
</evidence>
<keyword evidence="5" id="KW-0472">Membrane</keyword>
<comment type="subcellular location">
    <subcellularLocation>
        <location evidence="1">Membrane</location>
        <topology evidence="1">Single-pass membrane protein</topology>
    </subcellularLocation>
</comment>
<feature type="region of interest" description="Disordered" evidence="7">
    <location>
        <begin position="209"/>
        <end position="242"/>
    </location>
</feature>
<keyword evidence="3 8" id="KW-0732">Signal</keyword>
<name>A0ABR1VGI5_9PEZI</name>
<gene>
    <name evidence="10" type="ORF">PG994_006945</name>
</gene>
<dbReference type="Proteomes" id="UP001480595">
    <property type="component" value="Unassembled WGS sequence"/>
</dbReference>
<dbReference type="PROSITE" id="PS51212">
    <property type="entry name" value="WSC"/>
    <property type="match status" value="3"/>
</dbReference>
<sequence length="433" mass="47198">MRAYSISLSAVALAALPQQALASMAHQRHLLSKRDTIPRGLYNPNTIKTCSYWYDNYEGLTCHEVRDWMWAISPADFSRWNPTVTEDCGNWQELSYCPTPTSTTTPAKPTLLGWNSLGCYVDSNTLSTRSTKAGGDGLTVDKCKEACFDDDFEFAGVKAGTECWCGTYVNNDWTNDQQDCNIPCAGNQSQICGGSDVFNIFGAQLDWNLPPPSTTRTTSNHPPSATATATSTTTQRPGSTATAVPTWQAVGCYRDLWPAAKRTLAELAETNDQTLTPGRCQSTCRDRGYSYAGVENGRECWCGDAIQDDDKNAPAAEEACSTRCTGDSDQACGGPALVYLYRWTAETAPTWVYLGCYGEEVGRILPHELPVPGGQDRNNTRAGCIEDCGRAGYVYAGLENGRECWCDNEIRQNGQLASDGASAWLVTAFSDFV</sequence>
<dbReference type="InterPro" id="IPR051836">
    <property type="entry name" value="Kremen_rcpt"/>
</dbReference>
<proteinExistence type="predicted"/>
<evidence type="ECO:0000313" key="11">
    <source>
        <dbReference type="Proteomes" id="UP001480595"/>
    </source>
</evidence>
<feature type="domain" description="WSC" evidence="9">
    <location>
        <begin position="350"/>
        <end position="433"/>
    </location>
</feature>
<evidence type="ECO:0000256" key="2">
    <source>
        <dbReference type="ARBA" id="ARBA00022692"/>
    </source>
</evidence>
<evidence type="ECO:0000256" key="1">
    <source>
        <dbReference type="ARBA" id="ARBA00004167"/>
    </source>
</evidence>
<evidence type="ECO:0000256" key="8">
    <source>
        <dbReference type="SAM" id="SignalP"/>
    </source>
</evidence>
<keyword evidence="6" id="KW-0325">Glycoprotein</keyword>
<dbReference type="EMBL" id="JAQQWL010000006">
    <property type="protein sequence ID" value="KAK8070329.1"/>
    <property type="molecule type" value="Genomic_DNA"/>
</dbReference>
<feature type="signal peptide" evidence="8">
    <location>
        <begin position="1"/>
        <end position="22"/>
    </location>
</feature>
<dbReference type="SMART" id="SM00321">
    <property type="entry name" value="WSC"/>
    <property type="match status" value="3"/>
</dbReference>
<accession>A0ABR1VGI5</accession>
<dbReference type="Pfam" id="PF01822">
    <property type="entry name" value="WSC"/>
    <property type="match status" value="3"/>
</dbReference>
<reference evidence="10 11" key="1">
    <citation type="submission" date="2023-01" db="EMBL/GenBank/DDBJ databases">
        <title>Analysis of 21 Apiospora genomes using comparative genomics revels a genus with tremendous synthesis potential of carbohydrate active enzymes and secondary metabolites.</title>
        <authorList>
            <person name="Sorensen T."/>
        </authorList>
    </citation>
    <scope>NUCLEOTIDE SEQUENCE [LARGE SCALE GENOMIC DNA]</scope>
    <source>
        <strain evidence="10 11">CBS 135458</strain>
    </source>
</reference>
<feature type="compositionally biased region" description="Low complexity" evidence="7">
    <location>
        <begin position="217"/>
        <end position="242"/>
    </location>
</feature>
<evidence type="ECO:0000256" key="7">
    <source>
        <dbReference type="SAM" id="MobiDB-lite"/>
    </source>
</evidence>
<protein>
    <recommendedName>
        <fullName evidence="9">WSC domain-containing protein</fullName>
    </recommendedName>
</protein>
<dbReference type="InterPro" id="IPR002889">
    <property type="entry name" value="WSC_carb-bd"/>
</dbReference>
<feature type="domain" description="WSC" evidence="9">
    <location>
        <begin position="246"/>
        <end position="344"/>
    </location>
</feature>
<feature type="domain" description="WSC" evidence="9">
    <location>
        <begin position="113"/>
        <end position="204"/>
    </location>
</feature>